<dbReference type="Proteomes" id="UP000321328">
    <property type="component" value="Unassembled WGS sequence"/>
</dbReference>
<dbReference type="RefSeq" id="WP_028931920.1">
    <property type="nucleotide sequence ID" value="NZ_AUII01000045.1"/>
</dbReference>
<dbReference type="CDD" id="cd07043">
    <property type="entry name" value="STAS_anti-anti-sigma_factors"/>
    <property type="match status" value="1"/>
</dbReference>
<dbReference type="Pfam" id="PF01740">
    <property type="entry name" value="STAS"/>
    <property type="match status" value="1"/>
</dbReference>
<organism evidence="2 3">
    <name type="scientific">Pseudonocardia asaccharolytica DSM 44247 = NBRC 16224</name>
    <dbReference type="NCBI Taxonomy" id="1123024"/>
    <lineage>
        <taxon>Bacteria</taxon>
        <taxon>Bacillati</taxon>
        <taxon>Actinomycetota</taxon>
        <taxon>Actinomycetes</taxon>
        <taxon>Pseudonocardiales</taxon>
        <taxon>Pseudonocardiaceae</taxon>
        <taxon>Pseudonocardia</taxon>
    </lineage>
</organism>
<dbReference type="SUPFAM" id="SSF52091">
    <property type="entry name" value="SpoIIaa-like"/>
    <property type="match status" value="1"/>
</dbReference>
<dbReference type="EMBL" id="BJVI01000070">
    <property type="protein sequence ID" value="GEL20399.1"/>
    <property type="molecule type" value="Genomic_DNA"/>
</dbReference>
<name>A0A511D6I1_9PSEU</name>
<evidence type="ECO:0000259" key="1">
    <source>
        <dbReference type="PROSITE" id="PS50801"/>
    </source>
</evidence>
<gene>
    <name evidence="2" type="ORF">PA7_42360</name>
</gene>
<feature type="domain" description="STAS" evidence="1">
    <location>
        <begin position="19"/>
        <end position="113"/>
    </location>
</feature>
<keyword evidence="3" id="KW-1185">Reference proteome</keyword>
<reference evidence="2 3" key="1">
    <citation type="submission" date="2019-07" db="EMBL/GenBank/DDBJ databases">
        <title>Whole genome shotgun sequence of Pseudonocardia asaccharolytica NBRC 16224.</title>
        <authorList>
            <person name="Hosoyama A."/>
            <person name="Uohara A."/>
            <person name="Ohji S."/>
            <person name="Ichikawa N."/>
        </authorList>
    </citation>
    <scope>NUCLEOTIDE SEQUENCE [LARGE SCALE GENOMIC DNA]</scope>
    <source>
        <strain evidence="2 3">NBRC 16224</strain>
    </source>
</reference>
<accession>A0A511D6I1</accession>
<evidence type="ECO:0000313" key="3">
    <source>
        <dbReference type="Proteomes" id="UP000321328"/>
    </source>
</evidence>
<dbReference type="PROSITE" id="PS50801">
    <property type="entry name" value="STAS"/>
    <property type="match status" value="1"/>
</dbReference>
<dbReference type="InterPro" id="IPR036513">
    <property type="entry name" value="STAS_dom_sf"/>
</dbReference>
<evidence type="ECO:0000313" key="2">
    <source>
        <dbReference type="EMBL" id="GEL20399.1"/>
    </source>
</evidence>
<comment type="caution">
    <text evidence="2">The sequence shown here is derived from an EMBL/GenBank/DDBJ whole genome shotgun (WGS) entry which is preliminary data.</text>
</comment>
<dbReference type="Gene3D" id="3.30.750.24">
    <property type="entry name" value="STAS domain"/>
    <property type="match status" value="1"/>
</dbReference>
<protein>
    <recommendedName>
        <fullName evidence="1">STAS domain-containing protein</fullName>
    </recommendedName>
</protein>
<sequence length="141" mass="14827">MTILDHHGRGTIADPAELVISSVQPDRDHALLTVTGPLNVGATAELAQRVEGLLVAGARYLVVDLSQAHGVRPGVLRLLTTTSQRLMASRGWLKLSGAGPTLLAELDEASLSDLFTLYQAATGQGGHDDTRSAYPAPHQVA</sequence>
<proteinExistence type="predicted"/>
<dbReference type="AlphaFoldDB" id="A0A511D6I1"/>
<dbReference type="InterPro" id="IPR002645">
    <property type="entry name" value="STAS_dom"/>
</dbReference>